<dbReference type="Proteomes" id="UP000259465">
    <property type="component" value="Chromosome"/>
</dbReference>
<organism evidence="2 3">
    <name type="scientific">Chromobacterium rhizoryzae</name>
    <dbReference type="NCBI Taxonomy" id="1778675"/>
    <lineage>
        <taxon>Bacteria</taxon>
        <taxon>Pseudomonadati</taxon>
        <taxon>Pseudomonadota</taxon>
        <taxon>Betaproteobacteria</taxon>
        <taxon>Neisseriales</taxon>
        <taxon>Chromobacteriaceae</taxon>
        <taxon>Chromobacterium</taxon>
    </lineage>
</organism>
<dbReference type="EMBL" id="CP031968">
    <property type="protein sequence ID" value="AXT47506.1"/>
    <property type="molecule type" value="Genomic_DNA"/>
</dbReference>
<feature type="transmembrane region" description="Helical" evidence="1">
    <location>
        <begin position="45"/>
        <end position="66"/>
    </location>
</feature>
<evidence type="ECO:0000256" key="1">
    <source>
        <dbReference type="SAM" id="Phobius"/>
    </source>
</evidence>
<gene>
    <name evidence="2" type="ORF">D1345_15495</name>
</gene>
<evidence type="ECO:0000313" key="3">
    <source>
        <dbReference type="Proteomes" id="UP000259465"/>
    </source>
</evidence>
<dbReference type="AlphaFoldDB" id="A0AAD0RV09"/>
<accession>A0AAD0RV09</accession>
<dbReference type="KEGG" id="crz:D1345_15495"/>
<reference evidence="2 3" key="1">
    <citation type="submission" date="2018-08" db="EMBL/GenBank/DDBJ databases">
        <title>Complete genome sequence of JP2-74.</title>
        <authorList>
            <person name="Wu L."/>
        </authorList>
    </citation>
    <scope>NUCLEOTIDE SEQUENCE [LARGE SCALE GENOMIC DNA]</scope>
    <source>
        <strain evidence="2 3">JP2-74</strain>
    </source>
</reference>
<keyword evidence="1" id="KW-0472">Membrane</keyword>
<keyword evidence="1" id="KW-0812">Transmembrane</keyword>
<sequence length="77" mass="7817">MEQPGDIRGVRRLGFTVRWLMVIGAIEEQGNGDALGATGRGIGRAALGGSAAAAGFFGVLVTGLYVQVLPAFGQRGG</sequence>
<evidence type="ECO:0000313" key="2">
    <source>
        <dbReference type="EMBL" id="AXT47506.1"/>
    </source>
</evidence>
<name>A0AAD0RV09_9NEIS</name>
<protein>
    <submittedName>
        <fullName evidence="2">Uncharacterized protein</fullName>
    </submittedName>
</protein>
<keyword evidence="1" id="KW-1133">Transmembrane helix</keyword>
<proteinExistence type="predicted"/>
<keyword evidence="3" id="KW-1185">Reference proteome</keyword>